<protein>
    <recommendedName>
        <fullName evidence="3">DUF924 domain-containing protein</fullName>
    </recommendedName>
</protein>
<sequence>MQPTTILNYWFGETIQDAENTASDKQPLWFTGSKDIDSEITEKFGSALEDAKNGKFNDWENTPQNRLALIILLDQFSRNIYRNTPRMYESDPQSLQLCLAGIEQKVDDELFPIHRQFFYMPLQHAEDLQLQEKSVQMYTKTWEEAPESTKEYFAQTVTYAKKHHDVIAMFGRFPHRNAILQRESTKEEKEFLQTPGSSF</sequence>
<keyword evidence="2" id="KW-1185">Reference proteome</keyword>
<evidence type="ECO:0000313" key="1">
    <source>
        <dbReference type="EMBL" id="BBM84867.1"/>
    </source>
</evidence>
<dbReference type="InterPro" id="IPR011990">
    <property type="entry name" value="TPR-like_helical_dom_sf"/>
</dbReference>
<name>A0A5S9INP0_UABAM</name>
<evidence type="ECO:0008006" key="3">
    <source>
        <dbReference type="Google" id="ProtNLM"/>
    </source>
</evidence>
<dbReference type="Gene3D" id="1.20.58.320">
    <property type="entry name" value="TPR-like"/>
    <property type="match status" value="1"/>
</dbReference>
<dbReference type="SUPFAM" id="SSF48452">
    <property type="entry name" value="TPR-like"/>
    <property type="match status" value="1"/>
</dbReference>
<dbReference type="AlphaFoldDB" id="A0A5S9INP0"/>
<dbReference type="Gene3D" id="1.25.40.10">
    <property type="entry name" value="Tetratricopeptide repeat domain"/>
    <property type="match status" value="1"/>
</dbReference>
<organism evidence="1 2">
    <name type="scientific">Uabimicrobium amorphum</name>
    <dbReference type="NCBI Taxonomy" id="2596890"/>
    <lineage>
        <taxon>Bacteria</taxon>
        <taxon>Pseudomonadati</taxon>
        <taxon>Planctomycetota</taxon>
        <taxon>Candidatus Uabimicrobiia</taxon>
        <taxon>Candidatus Uabimicrobiales</taxon>
        <taxon>Candidatus Uabimicrobiaceae</taxon>
        <taxon>Candidatus Uabimicrobium</taxon>
    </lineage>
</organism>
<dbReference type="KEGG" id="uam:UABAM_03228"/>
<gene>
    <name evidence="1" type="ORF">UABAM_03228</name>
</gene>
<dbReference type="Pfam" id="PF06041">
    <property type="entry name" value="DUF924"/>
    <property type="match status" value="1"/>
</dbReference>
<evidence type="ECO:0000313" key="2">
    <source>
        <dbReference type="Proteomes" id="UP000326354"/>
    </source>
</evidence>
<dbReference type="EMBL" id="AP019860">
    <property type="protein sequence ID" value="BBM84867.1"/>
    <property type="molecule type" value="Genomic_DNA"/>
</dbReference>
<proteinExistence type="predicted"/>
<reference evidence="1 2" key="1">
    <citation type="submission" date="2019-08" db="EMBL/GenBank/DDBJ databases">
        <title>Complete genome sequence of Candidatus Uab amorphum.</title>
        <authorList>
            <person name="Shiratori T."/>
            <person name="Suzuki S."/>
            <person name="Kakizawa Y."/>
            <person name="Ishida K."/>
        </authorList>
    </citation>
    <scope>NUCLEOTIDE SEQUENCE [LARGE SCALE GENOMIC DNA]</scope>
    <source>
        <strain evidence="1 2">SRT547</strain>
    </source>
</reference>
<dbReference type="RefSeq" id="WP_151968996.1">
    <property type="nucleotide sequence ID" value="NZ_AP019860.1"/>
</dbReference>
<dbReference type="Proteomes" id="UP000326354">
    <property type="component" value="Chromosome"/>
</dbReference>
<accession>A0A5S9INP0</accession>
<dbReference type="OrthoDB" id="7593450at2"/>
<dbReference type="InterPro" id="IPR010323">
    <property type="entry name" value="DUF924"/>
</dbReference>